<dbReference type="InterPro" id="IPR036388">
    <property type="entry name" value="WH-like_DNA-bd_sf"/>
</dbReference>
<feature type="domain" description="R13L1/DRL21-like LRR repeat region" evidence="10">
    <location>
        <begin position="1156"/>
        <end position="1267"/>
    </location>
</feature>
<dbReference type="InterPro" id="IPR002182">
    <property type="entry name" value="NB-ARC"/>
</dbReference>
<evidence type="ECO:0000313" key="11">
    <source>
        <dbReference type="EMBL" id="WMV43268.1"/>
    </source>
</evidence>
<evidence type="ECO:0000259" key="10">
    <source>
        <dbReference type="Pfam" id="PF25019"/>
    </source>
</evidence>
<evidence type="ECO:0000256" key="1">
    <source>
        <dbReference type="ARBA" id="ARBA00008894"/>
    </source>
</evidence>
<name>A0AAF0UC20_SOLVR</name>
<dbReference type="InterPro" id="IPR056789">
    <property type="entry name" value="LRR_R13L1-DRL21"/>
</dbReference>
<dbReference type="GO" id="GO:0051607">
    <property type="term" value="P:defense response to virus"/>
    <property type="evidence" value="ECO:0007669"/>
    <property type="project" value="UniProtKB-ARBA"/>
</dbReference>
<keyword evidence="5" id="KW-0611">Plant defense</keyword>
<dbReference type="Proteomes" id="UP001234989">
    <property type="component" value="Chromosome 8"/>
</dbReference>
<dbReference type="InterPro" id="IPR032675">
    <property type="entry name" value="LRR_dom_sf"/>
</dbReference>
<dbReference type="InterPro" id="IPR041118">
    <property type="entry name" value="Rx_N"/>
</dbReference>
<dbReference type="Gene3D" id="1.10.8.430">
    <property type="entry name" value="Helical domain of apoptotic protease-activating factors"/>
    <property type="match status" value="1"/>
</dbReference>
<accession>A0AAF0UC20</accession>
<evidence type="ECO:0000259" key="8">
    <source>
        <dbReference type="Pfam" id="PF18052"/>
    </source>
</evidence>
<dbReference type="Pfam" id="PF00931">
    <property type="entry name" value="NB-ARC"/>
    <property type="match status" value="1"/>
</dbReference>
<dbReference type="InterPro" id="IPR027417">
    <property type="entry name" value="P-loop_NTPase"/>
</dbReference>
<evidence type="ECO:0000256" key="4">
    <source>
        <dbReference type="ARBA" id="ARBA00022741"/>
    </source>
</evidence>
<keyword evidence="3" id="KW-0677">Repeat</keyword>
<dbReference type="Pfam" id="PF18052">
    <property type="entry name" value="Rx_N"/>
    <property type="match status" value="1"/>
</dbReference>
<dbReference type="InterPro" id="IPR038005">
    <property type="entry name" value="RX-like_CC"/>
</dbReference>
<sequence length="1462" mass="167768">MAEAFLRILLENITSFIQGELGLLLGFENEFENISSRFSTIQAVLEDAQEKQLKDKAIKNWLQKLNAAVYKVDDLLDECKAARLEQSRLGCHHPKAIVFRHKIGKRIKEMMEKLDAIAKERTDFHLHEKIIERQVARPETGPVLTEPQVYGRDKEEDEIVKILINNVSNAQELSVLPILGMGGLGKTTLAQMVFNDQRVTEHFYPKIWICVSDDFDEKRLIETIIGNIERSSLDVKDLASFQKKLQQLLNGKRYLLVLDDVWNEDQQKWDNLRVVLKVGASGASVLTTTRLEKVGSVMGTLQPYQLSNLSQDDCWLLFIQRAFRHQEEISPNLVAIGKEIVKKSGGVPLAAKTLGGLLRFKREKREWEHVRDSEIWNLPQDEMSILPALRLSYHHLPLDLRQCFAYCAVFPKDTKMEKKKVISLWMAHGFLLSRRNLELEDVGNEAWNELYLRSFFQEIEVRYGNTYFKMHDLIHDLATSLFSANTSSSNIREINVESYTHMMMSIGFSEVVSSYSPSLLQKFVSLRVLNLSYSKFEELPSSIGDLVHLRYMDLSNNIEIRSLPKQLCKLQNLQTLDLQYCTRLCCLPKQTSKLGSLRNLLLHGCHRLTRTPPRIGSLTCLKTLGQFVVKRKKGYQLGELGSLNLYGSIKISHLERVKNDKEAKEANLSAKENLHSLSMKWDDDEHPHRYESEEVEVLEALKPHSNLTCLKISGFRGIRLPDWMNHSVLKNIVLIEISGCKNCSCLPPFGDLPCLESLELYRGSAEYVEEVDIDVDSGFPTRIRFPSLRKLCICKFDNLKGLLKKEGGEQFPVLEEMEIRYCPIPTLSSNLKALTSLNISDNKEATSFPEEMFKSLANLKYLNISHFKNLKELPTSLASLNALKSLKIQWCCALESIPKEGVKAKTFGGILRFKGEEREWEHVRDSPIWYFPQEESSILPALRLSYHYLPLDLRQCFVYCAVFSKDPKMAKENLIAFWMAHRFLLDLCNEVWNELYLRSFFQEIEVESVKTYFKMHDLIHDLATSLFSANTSSSNTHEINANYDGYMMSIGFAEVMSSYSPSLLQKFVTLRVLNLRNSDLNQLPSSIGDLLHLRYLDLSDNKIRSLPKRLCKLQNLQTLDLHGCRKLCCLPKQTRLLTCLKSLSCFVIGKRKVYQLGELKNLNLYGSISITKLERVKKERDAKEANLSAKANLHSLSLCWDFDGTHRYESEVLQALKPHPNLKYLEIIDFGGIRLPDWMNQSVLKNVVSITIREDVHPGRFPSLRKLVIWDFDNLKGLLKNEGEEQFPVLEKIMINWCPVFVIPTLPSVKKLDVYVTDATVLRSISNLRALTSLDIRYNLEAISLPEEMFKSLVNLKYFSEFYNLKELPSSLASLNALKSLQFEFCDALERLPKEGVKGLTSLTELSLQFCQMLKCLPEGLQHLTALTTLTITQCPIVFKRCEKGIGEDWHKIAHIPYLDIE</sequence>
<dbReference type="PRINTS" id="PR00364">
    <property type="entry name" value="DISEASERSIST"/>
</dbReference>
<keyword evidence="4" id="KW-0547">Nucleotide-binding</keyword>
<dbReference type="SMART" id="SM00369">
    <property type="entry name" value="LRR_TYP"/>
    <property type="match status" value="6"/>
</dbReference>
<dbReference type="InterPro" id="IPR042197">
    <property type="entry name" value="Apaf_helical"/>
</dbReference>
<evidence type="ECO:0000256" key="3">
    <source>
        <dbReference type="ARBA" id="ARBA00022737"/>
    </source>
</evidence>
<evidence type="ECO:0000256" key="6">
    <source>
        <dbReference type="ARBA" id="ARBA00022840"/>
    </source>
</evidence>
<dbReference type="Gene3D" id="3.40.50.300">
    <property type="entry name" value="P-loop containing nucleotide triphosphate hydrolases"/>
    <property type="match status" value="1"/>
</dbReference>
<feature type="domain" description="Disease resistance protein winged helix" evidence="9">
    <location>
        <begin position="962"/>
        <end position="1023"/>
    </location>
</feature>
<reference evidence="11" key="1">
    <citation type="submission" date="2023-08" db="EMBL/GenBank/DDBJ databases">
        <title>A de novo genome assembly of Solanum verrucosum Schlechtendal, a Mexican diploid species geographically isolated from the other diploid A-genome species in potato relatives.</title>
        <authorList>
            <person name="Hosaka K."/>
        </authorList>
    </citation>
    <scope>NUCLEOTIDE SEQUENCE</scope>
    <source>
        <tissue evidence="11">Young leaves</tissue>
    </source>
</reference>
<feature type="domain" description="NB-ARC" evidence="7">
    <location>
        <begin position="160"/>
        <end position="326"/>
    </location>
</feature>
<dbReference type="Pfam" id="PF25019">
    <property type="entry name" value="LRR_R13L1-DRL21"/>
    <property type="match status" value="2"/>
</dbReference>
<dbReference type="Gene3D" id="1.20.5.4130">
    <property type="match status" value="1"/>
</dbReference>
<dbReference type="FunFam" id="1.10.10.10:FF:000322">
    <property type="entry name" value="Probable disease resistance protein At1g63360"/>
    <property type="match status" value="1"/>
</dbReference>
<dbReference type="Pfam" id="PF13855">
    <property type="entry name" value="LRR_8"/>
    <property type="match status" value="3"/>
</dbReference>
<evidence type="ECO:0000313" key="12">
    <source>
        <dbReference type="Proteomes" id="UP001234989"/>
    </source>
</evidence>
<dbReference type="PANTHER" id="PTHR36766:SF42">
    <property type="entry name" value="NB-ARC DOMAIN DISEASE RESISTANCE PROTEIN"/>
    <property type="match status" value="1"/>
</dbReference>
<comment type="similarity">
    <text evidence="1">Belongs to the disease resistance NB-LRR family.</text>
</comment>
<keyword evidence="12" id="KW-1185">Reference proteome</keyword>
<dbReference type="EMBL" id="CP133619">
    <property type="protein sequence ID" value="WMV43268.1"/>
    <property type="molecule type" value="Genomic_DNA"/>
</dbReference>
<organism evidence="11 12">
    <name type="scientific">Solanum verrucosum</name>
    <dbReference type="NCBI Taxonomy" id="315347"/>
    <lineage>
        <taxon>Eukaryota</taxon>
        <taxon>Viridiplantae</taxon>
        <taxon>Streptophyta</taxon>
        <taxon>Embryophyta</taxon>
        <taxon>Tracheophyta</taxon>
        <taxon>Spermatophyta</taxon>
        <taxon>Magnoliopsida</taxon>
        <taxon>eudicotyledons</taxon>
        <taxon>Gunneridae</taxon>
        <taxon>Pentapetalae</taxon>
        <taxon>asterids</taxon>
        <taxon>lamiids</taxon>
        <taxon>Solanales</taxon>
        <taxon>Solanaceae</taxon>
        <taxon>Solanoideae</taxon>
        <taxon>Solaneae</taxon>
        <taxon>Solanum</taxon>
    </lineage>
</organism>
<gene>
    <name evidence="11" type="ORF">MTR67_036653</name>
</gene>
<dbReference type="FunFam" id="3.40.50.300:FF:001091">
    <property type="entry name" value="Probable disease resistance protein At1g61300"/>
    <property type="match status" value="1"/>
</dbReference>
<dbReference type="Gene3D" id="3.80.10.10">
    <property type="entry name" value="Ribonuclease Inhibitor"/>
    <property type="match status" value="4"/>
</dbReference>
<dbReference type="Gene3D" id="1.10.10.10">
    <property type="entry name" value="Winged helix-like DNA-binding domain superfamily/Winged helix DNA-binding domain"/>
    <property type="match status" value="2"/>
</dbReference>
<dbReference type="InterPro" id="IPR003591">
    <property type="entry name" value="Leu-rich_rpt_typical-subtyp"/>
</dbReference>
<dbReference type="GO" id="GO:0005524">
    <property type="term" value="F:ATP binding"/>
    <property type="evidence" value="ECO:0007669"/>
    <property type="project" value="UniProtKB-KW"/>
</dbReference>
<feature type="domain" description="R13L1/DRL21-like LRR repeat region" evidence="10">
    <location>
        <begin position="637"/>
        <end position="760"/>
    </location>
</feature>
<evidence type="ECO:0000259" key="9">
    <source>
        <dbReference type="Pfam" id="PF23559"/>
    </source>
</evidence>
<protein>
    <submittedName>
        <fullName evidence="11">Uncharacterized protein</fullName>
    </submittedName>
</protein>
<feature type="domain" description="Disease resistance N-terminal" evidence="8">
    <location>
        <begin position="5"/>
        <end position="99"/>
    </location>
</feature>
<dbReference type="PROSITE" id="PS51450">
    <property type="entry name" value="LRR"/>
    <property type="match status" value="1"/>
</dbReference>
<dbReference type="SUPFAM" id="SSF52047">
    <property type="entry name" value="RNI-like"/>
    <property type="match status" value="1"/>
</dbReference>
<dbReference type="SUPFAM" id="SSF52058">
    <property type="entry name" value="L domain-like"/>
    <property type="match status" value="2"/>
</dbReference>
<dbReference type="GO" id="GO:0043531">
    <property type="term" value="F:ADP binding"/>
    <property type="evidence" value="ECO:0007669"/>
    <property type="project" value="InterPro"/>
</dbReference>
<evidence type="ECO:0000259" key="7">
    <source>
        <dbReference type="Pfam" id="PF00931"/>
    </source>
</evidence>
<dbReference type="InterPro" id="IPR058922">
    <property type="entry name" value="WHD_DRP"/>
</dbReference>
<keyword evidence="2" id="KW-0433">Leucine-rich repeat</keyword>
<evidence type="ECO:0000256" key="2">
    <source>
        <dbReference type="ARBA" id="ARBA00022614"/>
    </source>
</evidence>
<dbReference type="InterPro" id="IPR001611">
    <property type="entry name" value="Leu-rich_rpt"/>
</dbReference>
<dbReference type="CDD" id="cd14798">
    <property type="entry name" value="RX-CC_like"/>
    <property type="match status" value="1"/>
</dbReference>
<dbReference type="PANTHER" id="PTHR36766">
    <property type="entry name" value="PLANT BROAD-SPECTRUM MILDEW RESISTANCE PROTEIN RPW8"/>
    <property type="match status" value="1"/>
</dbReference>
<keyword evidence="6" id="KW-0067">ATP-binding</keyword>
<dbReference type="Pfam" id="PF23559">
    <property type="entry name" value="WHD_DRP"/>
    <property type="match status" value="2"/>
</dbReference>
<feature type="domain" description="Disease resistance protein winged helix" evidence="9">
    <location>
        <begin position="409"/>
        <end position="478"/>
    </location>
</feature>
<evidence type="ECO:0000256" key="5">
    <source>
        <dbReference type="ARBA" id="ARBA00022821"/>
    </source>
</evidence>
<proteinExistence type="inferred from homology"/>
<dbReference type="SUPFAM" id="SSF52540">
    <property type="entry name" value="P-loop containing nucleoside triphosphate hydrolases"/>
    <property type="match status" value="2"/>
</dbReference>